<accession>A0A317TA18</accession>
<dbReference type="AlphaFoldDB" id="A0A317TA18"/>
<sequence length="248" mass="28116">MSQQEGLYLYCIIRSSSPVTFGHFGIGGRGDEVTTVGYDGICAVVSRAPLMKYDASRENMIAHEMVIETVMKEYSVLPLRFATVVENESDVIGLLKEKYDRFVDGLDFVKGKVELGIKAIAKKDIVFDDILQNYEEVRRLKKKIEGMSHDQAYYEHIEIGKKVEEALELEKEKYRKAILDALGPVALEIKENNCFGDRMIVNAAFFVDAKREPEFDSRVNELADQYGDKVIFKYVGGLPPYSFVNLSL</sequence>
<dbReference type="OrthoDB" id="144737at2"/>
<name>A0A317TA18_9CHLB</name>
<keyword evidence="1" id="KW-0304">Gas vesicle</keyword>
<dbReference type="Pfam" id="PF06386">
    <property type="entry name" value="GvpL_GvpF"/>
    <property type="match status" value="1"/>
</dbReference>
<dbReference type="GO" id="GO:0031411">
    <property type="term" value="C:gas vesicle"/>
    <property type="evidence" value="ECO:0007669"/>
    <property type="project" value="UniProtKB-SubCell"/>
</dbReference>
<protein>
    <submittedName>
        <fullName evidence="4">Gas vesicle synthesis GvpLGvpF</fullName>
    </submittedName>
</protein>
<evidence type="ECO:0000313" key="4">
    <source>
        <dbReference type="EMBL" id="PWW82401.1"/>
    </source>
</evidence>
<dbReference type="GO" id="GO:0031412">
    <property type="term" value="P:gas vesicle organization"/>
    <property type="evidence" value="ECO:0007669"/>
    <property type="project" value="InterPro"/>
</dbReference>
<evidence type="ECO:0000256" key="3">
    <source>
        <dbReference type="ARBA" id="ARBA00035643"/>
    </source>
</evidence>
<comment type="subcellular location">
    <subcellularLocation>
        <location evidence="2">Gas vesicle</location>
    </subcellularLocation>
</comment>
<comment type="similarity">
    <text evidence="3">Belongs to the gas vesicle GvpF/GvpL family.</text>
</comment>
<evidence type="ECO:0000313" key="5">
    <source>
        <dbReference type="Proteomes" id="UP000246278"/>
    </source>
</evidence>
<keyword evidence="5" id="KW-1185">Reference proteome</keyword>
<comment type="caution">
    <text evidence="4">The sequence shown here is derived from an EMBL/GenBank/DDBJ whole genome shotgun (WGS) entry which is preliminary data.</text>
</comment>
<dbReference type="PANTHER" id="PTHR36852:SF1">
    <property type="entry name" value="PROTEIN GVPL 2"/>
    <property type="match status" value="1"/>
</dbReference>
<organism evidence="4 5">
    <name type="scientific">Prosthecochloris marina</name>
    <dbReference type="NCBI Taxonomy" id="2017681"/>
    <lineage>
        <taxon>Bacteria</taxon>
        <taxon>Pseudomonadati</taxon>
        <taxon>Chlorobiota</taxon>
        <taxon>Chlorobiia</taxon>
        <taxon>Chlorobiales</taxon>
        <taxon>Chlorobiaceae</taxon>
        <taxon>Prosthecochloris</taxon>
    </lineage>
</organism>
<dbReference type="InterPro" id="IPR009430">
    <property type="entry name" value="GvpL/GvpF"/>
</dbReference>
<gene>
    <name evidence="4" type="ORF">CR164_05215</name>
</gene>
<dbReference type="Proteomes" id="UP000246278">
    <property type="component" value="Unassembled WGS sequence"/>
</dbReference>
<evidence type="ECO:0000256" key="1">
    <source>
        <dbReference type="ARBA" id="ARBA00022987"/>
    </source>
</evidence>
<dbReference type="EMBL" id="PDNZ01000003">
    <property type="protein sequence ID" value="PWW82401.1"/>
    <property type="molecule type" value="Genomic_DNA"/>
</dbReference>
<dbReference type="PANTHER" id="PTHR36852">
    <property type="entry name" value="PROTEIN GVPL 2"/>
    <property type="match status" value="1"/>
</dbReference>
<proteinExistence type="inferred from homology"/>
<evidence type="ECO:0000256" key="2">
    <source>
        <dbReference type="ARBA" id="ARBA00035108"/>
    </source>
</evidence>
<dbReference type="RefSeq" id="WP_110022875.1">
    <property type="nucleotide sequence ID" value="NZ_PDNZ01000003.1"/>
</dbReference>
<reference evidence="5" key="1">
    <citation type="submission" date="2017-10" db="EMBL/GenBank/DDBJ databases">
        <authorList>
            <person name="Gaisin V.A."/>
            <person name="Rysina M.S."/>
            <person name="Grouzdev D.S."/>
        </authorList>
    </citation>
    <scope>NUCLEOTIDE SEQUENCE [LARGE SCALE GENOMIC DNA]</scope>
    <source>
        <strain evidence="5">V1</strain>
    </source>
</reference>